<organism evidence="2">
    <name type="scientific">Candidatus Berkiella aquae</name>
    <dbReference type="NCBI Taxonomy" id="295108"/>
    <lineage>
        <taxon>Bacteria</taxon>
        <taxon>Pseudomonadati</taxon>
        <taxon>Pseudomonadota</taxon>
        <taxon>Gammaproteobacteria</taxon>
        <taxon>Candidatus Berkiellales</taxon>
        <taxon>Candidatus Berkiellaceae</taxon>
        <taxon>Candidatus Berkiella</taxon>
    </lineage>
</organism>
<proteinExistence type="predicted"/>
<accession>A0A0Q9YS98</accession>
<dbReference type="SUPFAM" id="SSF53335">
    <property type="entry name" value="S-adenosyl-L-methionine-dependent methyltransferases"/>
    <property type="match status" value="1"/>
</dbReference>
<name>A0A0Q9YS98_9GAMM</name>
<protein>
    <submittedName>
        <fullName evidence="3">Class I SAM-dependent methyltransferase</fullName>
    </submittedName>
    <submittedName>
        <fullName evidence="2">Putative S-adenosylmethionine-dependent methyltransferase/MSMEI2290</fullName>
        <ecNumber evidence="2">2.1.1.-</ecNumber>
    </submittedName>
</protein>
<dbReference type="InterPro" id="IPR029063">
    <property type="entry name" value="SAM-dependent_MTases_sf"/>
</dbReference>
<dbReference type="GO" id="GO:0008757">
    <property type="term" value="F:S-adenosylmethionine-dependent methyltransferase activity"/>
    <property type="evidence" value="ECO:0007669"/>
    <property type="project" value="InterPro"/>
</dbReference>
<dbReference type="InterPro" id="IPR013216">
    <property type="entry name" value="Methyltransf_11"/>
</dbReference>
<dbReference type="OrthoDB" id="9801538at2"/>
<reference evidence="3" key="3">
    <citation type="submission" date="2021-06" db="EMBL/GenBank/DDBJ databases">
        <title>Genomic Description and Analysis of Intracellular Bacteria, Candidatus Berkiella cookevillensis and Candidatus Berkiella aquae.</title>
        <authorList>
            <person name="Kidane D.T."/>
            <person name="Mehari Y.T."/>
            <person name="Rice F.C."/>
            <person name="Arivett B.A."/>
            <person name="Farone A.L."/>
            <person name="Berk S.G."/>
            <person name="Farone M.B."/>
        </authorList>
    </citation>
    <scope>NUCLEOTIDE SEQUENCE</scope>
    <source>
        <strain evidence="3">HT99</strain>
    </source>
</reference>
<dbReference type="RefSeq" id="WP_083482953.1">
    <property type="nucleotide sequence ID" value="NZ_LKAJ02000001.1"/>
</dbReference>
<dbReference type="PANTHER" id="PTHR43861">
    <property type="entry name" value="TRANS-ACONITATE 2-METHYLTRANSFERASE-RELATED"/>
    <property type="match status" value="1"/>
</dbReference>
<evidence type="ECO:0000313" key="3">
    <source>
        <dbReference type="EMBL" id="MCS5712301.1"/>
    </source>
</evidence>
<dbReference type="STRING" id="295108.HT99x_02580"/>
<dbReference type="Pfam" id="PF08241">
    <property type="entry name" value="Methyltransf_11"/>
    <property type="match status" value="1"/>
</dbReference>
<dbReference type="CDD" id="cd02440">
    <property type="entry name" value="AdoMet_MTases"/>
    <property type="match status" value="1"/>
</dbReference>
<dbReference type="AlphaFoldDB" id="A0A0Q9YS98"/>
<evidence type="ECO:0000313" key="2">
    <source>
        <dbReference type="EMBL" id="KRG20330.1"/>
    </source>
</evidence>
<dbReference type="Proteomes" id="UP000051497">
    <property type="component" value="Unassembled WGS sequence"/>
</dbReference>
<dbReference type="EMBL" id="LKAJ01000013">
    <property type="protein sequence ID" value="KRG20330.1"/>
    <property type="molecule type" value="Genomic_DNA"/>
</dbReference>
<feature type="domain" description="Methyltransferase type 11" evidence="1">
    <location>
        <begin position="39"/>
        <end position="119"/>
    </location>
</feature>
<evidence type="ECO:0000259" key="1">
    <source>
        <dbReference type="Pfam" id="PF08241"/>
    </source>
</evidence>
<dbReference type="EC" id="2.1.1.-" evidence="2"/>
<evidence type="ECO:0000313" key="4">
    <source>
        <dbReference type="Proteomes" id="UP000051497"/>
    </source>
</evidence>
<dbReference type="GO" id="GO:0032259">
    <property type="term" value="P:methylation"/>
    <property type="evidence" value="ECO:0007669"/>
    <property type="project" value="UniProtKB-KW"/>
</dbReference>
<sequence length="186" mass="21738">MRSDYFTPTQAFDKFLTQYRYNRMFKALKQFNHIKQVYDLGCGSGQLVHLLCEQGYDAYGIDVKSDQRIIAADLNNTLPLSDESVDLITSLANIEHLEKPLFNLHEIYRVLRKNGVLILTTPSTAAKPILEFLAYKLKWINETEIRDHKIYFSKKLLEHYLQKVGFHQFQVKRFQMGLNLHAIAIK</sequence>
<keyword evidence="4" id="KW-1185">Reference proteome</keyword>
<dbReference type="PANTHER" id="PTHR43861:SF6">
    <property type="entry name" value="METHYLTRANSFERASE TYPE 11"/>
    <property type="match status" value="1"/>
</dbReference>
<dbReference type="EMBL" id="LKAJ02000001">
    <property type="protein sequence ID" value="MCS5712301.1"/>
    <property type="molecule type" value="Genomic_DNA"/>
</dbReference>
<gene>
    <name evidence="3" type="ORF">HT99x_012740</name>
    <name evidence="2" type="ORF">HT99x_02580</name>
</gene>
<reference evidence="3" key="2">
    <citation type="journal article" date="2016" name="Genome Announc.">
        <title>Draft Genome Sequences of Two Novel Amoeba-Resistant Intranuclear Bacteria, 'Candidatus Berkiella cookevillensis' and 'Candidatus Berkiella aquae'.</title>
        <authorList>
            <person name="Mehari Y.T."/>
            <person name="Arivett B.A."/>
            <person name="Farone A.L."/>
            <person name="Gunderson J.H."/>
            <person name="Farone M.B."/>
        </authorList>
    </citation>
    <scope>NUCLEOTIDE SEQUENCE</scope>
    <source>
        <strain evidence="3">HT99</strain>
    </source>
</reference>
<reference evidence="2" key="1">
    <citation type="submission" date="2015-09" db="EMBL/GenBank/DDBJ databases">
        <title>Draft Genome Sequences of Two Novel Amoeba-resistant Intranuclear Bacteria, Candidatus Berkiella cookevillensis and Candidatus Berkiella aquae.</title>
        <authorList>
            <person name="Mehari Y.T."/>
            <person name="Arivett B.A."/>
            <person name="Farone A.L."/>
            <person name="Gunderson J.H."/>
            <person name="Farone M.B."/>
        </authorList>
    </citation>
    <scope>NUCLEOTIDE SEQUENCE [LARGE SCALE GENOMIC DNA]</scope>
    <source>
        <strain evidence="2">HT99</strain>
    </source>
</reference>
<dbReference type="Gene3D" id="3.40.50.150">
    <property type="entry name" value="Vaccinia Virus protein VP39"/>
    <property type="match status" value="1"/>
</dbReference>
<keyword evidence="2" id="KW-0489">Methyltransferase</keyword>
<keyword evidence="2" id="KW-0808">Transferase</keyword>
<comment type="caution">
    <text evidence="2">The sequence shown here is derived from an EMBL/GenBank/DDBJ whole genome shotgun (WGS) entry which is preliminary data.</text>
</comment>